<gene>
    <name evidence="2" type="ORF">OV079_16160</name>
</gene>
<protein>
    <submittedName>
        <fullName evidence="2">Uncharacterized protein</fullName>
    </submittedName>
</protein>
<evidence type="ECO:0000313" key="3">
    <source>
        <dbReference type="Proteomes" id="UP001150924"/>
    </source>
</evidence>
<name>A0A9X3IYN6_9BACT</name>
<comment type="caution">
    <text evidence="2">The sequence shown here is derived from an EMBL/GenBank/DDBJ whole genome shotgun (WGS) entry which is preliminary data.</text>
</comment>
<sequence length="189" mass="20882">MRFEEADVEEQGGHAFLVMDRYVAWFEADEAGRQAMALLRLMGLFDRPAADPVFTSLLAEPVIVGWTEAAAGLSEVQRNVALKRLKAVQLLTVEREGQTQVAYDAHPLVREYFAQRLQETRGEAWRAGHRRLFEYLRASVAPTGDPQGAAAALPGGGSRLLGGAGPRGLRRGAQRPHSPRDGPWRLLQR</sequence>
<accession>A0A9X3IYN6</accession>
<dbReference type="RefSeq" id="WP_267769594.1">
    <property type="nucleotide sequence ID" value="NZ_JAPNKE010000002.1"/>
</dbReference>
<dbReference type="Proteomes" id="UP001150924">
    <property type="component" value="Unassembled WGS sequence"/>
</dbReference>
<feature type="region of interest" description="Disordered" evidence="1">
    <location>
        <begin position="146"/>
        <end position="189"/>
    </location>
</feature>
<dbReference type="AlphaFoldDB" id="A0A9X3IYN6"/>
<keyword evidence="3" id="KW-1185">Reference proteome</keyword>
<reference evidence="2" key="1">
    <citation type="submission" date="2022-11" db="EMBL/GenBank/DDBJ databases">
        <title>Minimal conservation of predation-associated metabolite biosynthetic gene clusters underscores biosynthetic potential of Myxococcota including descriptions for ten novel species: Archangium lansinium sp. nov., Myxococcus landrumus sp. nov., Nannocystis bai.</title>
        <authorList>
            <person name="Ahearne A."/>
            <person name="Stevens C."/>
            <person name="Phillips K."/>
        </authorList>
    </citation>
    <scope>NUCLEOTIDE SEQUENCE</scope>
    <source>
        <strain evidence="2">Na p29</strain>
    </source>
</reference>
<dbReference type="EMBL" id="JAPNKE010000002">
    <property type="protein sequence ID" value="MCY1007063.1"/>
    <property type="molecule type" value="Genomic_DNA"/>
</dbReference>
<feature type="compositionally biased region" description="Gly residues" evidence="1">
    <location>
        <begin position="154"/>
        <end position="166"/>
    </location>
</feature>
<evidence type="ECO:0000256" key="1">
    <source>
        <dbReference type="SAM" id="MobiDB-lite"/>
    </source>
</evidence>
<evidence type="ECO:0000313" key="2">
    <source>
        <dbReference type="EMBL" id="MCY1007063.1"/>
    </source>
</evidence>
<proteinExistence type="predicted"/>
<organism evidence="2 3">
    <name type="scientific">Nannocystis pusilla</name>
    <dbReference type="NCBI Taxonomy" id="889268"/>
    <lineage>
        <taxon>Bacteria</taxon>
        <taxon>Pseudomonadati</taxon>
        <taxon>Myxococcota</taxon>
        <taxon>Polyangia</taxon>
        <taxon>Nannocystales</taxon>
        <taxon>Nannocystaceae</taxon>
        <taxon>Nannocystis</taxon>
    </lineage>
</organism>